<dbReference type="EMBL" id="HBEF01000692">
    <property type="protein sequence ID" value="CAD8328354.1"/>
    <property type="molecule type" value="Transcribed_RNA"/>
</dbReference>
<proteinExistence type="predicted"/>
<sequence>MQMPAAPSQPAVYKWQLHSVPQLPQMYTLEKTAVFVPHSTPGLVAERVSGVLRERSIEAAYDDDMAKVTCNTTDGVNFRVKLYSGRDKYSHGIIVEVQRRDGVSIGFHQHVQAILDAAEGKKTTPPSHSMNALPMVYDDEEEDDDIPHATSSTSSLVMISKILSFRQQEDQVLGMQTLSSLVDPVKMGKQTSKAVSNEIMRETSEVGAKVLQYILSRPSHDDETATNLRIMGLGVLAHSLQSTGSVPEFVRSELRSRLLEDLREAEQRPRAALMSAKCLEHFVKGDHDTMELNEAFEASLKVGQSRHKELMQASERCILQIR</sequence>
<evidence type="ECO:0000313" key="2">
    <source>
        <dbReference type="EMBL" id="CAD8328354.1"/>
    </source>
</evidence>
<gene>
    <name evidence="1" type="ORF">CAUS1442_LOCUS450</name>
    <name evidence="2" type="ORF">CAUS1442_LOCUS451</name>
</gene>
<organism evidence="1">
    <name type="scientific">Craspedostauros australis</name>
    <dbReference type="NCBI Taxonomy" id="1486917"/>
    <lineage>
        <taxon>Eukaryota</taxon>
        <taxon>Sar</taxon>
        <taxon>Stramenopiles</taxon>
        <taxon>Ochrophyta</taxon>
        <taxon>Bacillariophyta</taxon>
        <taxon>Bacillariophyceae</taxon>
        <taxon>Bacillariophycidae</taxon>
        <taxon>Naviculales</taxon>
        <taxon>Naviculaceae</taxon>
        <taxon>Craspedostauros</taxon>
    </lineage>
</organism>
<protein>
    <submittedName>
        <fullName evidence="1">Uncharacterized protein</fullName>
    </submittedName>
</protein>
<reference evidence="1" key="1">
    <citation type="submission" date="2021-01" db="EMBL/GenBank/DDBJ databases">
        <authorList>
            <person name="Corre E."/>
            <person name="Pelletier E."/>
            <person name="Niang G."/>
            <person name="Scheremetjew M."/>
            <person name="Finn R."/>
            <person name="Kale V."/>
            <person name="Holt S."/>
            <person name="Cochrane G."/>
            <person name="Meng A."/>
            <person name="Brown T."/>
            <person name="Cohen L."/>
        </authorList>
    </citation>
    <scope>NUCLEOTIDE SEQUENCE</scope>
    <source>
        <strain evidence="1">CCMP3328</strain>
    </source>
</reference>
<accession>A0A6T6E4C2</accession>
<dbReference type="AlphaFoldDB" id="A0A6T6E4C2"/>
<dbReference type="EMBL" id="HBEF01000691">
    <property type="protein sequence ID" value="CAD8328353.1"/>
    <property type="molecule type" value="Transcribed_RNA"/>
</dbReference>
<evidence type="ECO:0000313" key="1">
    <source>
        <dbReference type="EMBL" id="CAD8328353.1"/>
    </source>
</evidence>
<name>A0A6T6E4C2_9STRA</name>